<dbReference type="SUPFAM" id="SSF55464">
    <property type="entry name" value="Origin of replication-binding domain, RBD-like"/>
    <property type="match status" value="1"/>
</dbReference>
<dbReference type="AlphaFoldDB" id="A0A255Z5U9"/>
<dbReference type="NCBIfam" id="NF041492">
    <property type="entry name" value="MobF"/>
    <property type="match status" value="1"/>
</dbReference>
<dbReference type="SMART" id="SM00382">
    <property type="entry name" value="AAA"/>
    <property type="match status" value="1"/>
</dbReference>
<gene>
    <name evidence="3" type="ORF">CHU95_03340</name>
</gene>
<evidence type="ECO:0000313" key="4">
    <source>
        <dbReference type="Proteomes" id="UP000216998"/>
    </source>
</evidence>
<feature type="region of interest" description="Disordered" evidence="1">
    <location>
        <begin position="992"/>
        <end position="1038"/>
    </location>
</feature>
<accession>A0A255Z5U9</accession>
<dbReference type="Pfam" id="PF13604">
    <property type="entry name" value="AAA_30"/>
    <property type="match status" value="1"/>
</dbReference>
<dbReference type="Proteomes" id="UP000216998">
    <property type="component" value="Unassembled WGS sequence"/>
</dbReference>
<dbReference type="RefSeq" id="WP_094453727.1">
    <property type="nucleotide sequence ID" value="NZ_NOXU01000020.1"/>
</dbReference>
<reference evidence="3 4" key="1">
    <citation type="submission" date="2017-07" db="EMBL/GenBank/DDBJ databases">
        <title>Niveispirillum cyanobacteriorum sp. nov., isolated from cyanobacterial aggregates in a eutrophic lake.</title>
        <authorList>
            <person name="Cai H."/>
        </authorList>
    </citation>
    <scope>NUCLEOTIDE SEQUENCE [LARGE SCALE GENOMIC DNA]</scope>
    <source>
        <strain evidence="4">TH1-14</strain>
    </source>
</reference>
<keyword evidence="4" id="KW-1185">Reference proteome</keyword>
<feature type="domain" description="AAA+ ATPase" evidence="2">
    <location>
        <begin position="495"/>
        <end position="628"/>
    </location>
</feature>
<feature type="compositionally biased region" description="Basic and acidic residues" evidence="1">
    <location>
        <begin position="1000"/>
        <end position="1038"/>
    </location>
</feature>
<comment type="caution">
    <text evidence="3">The sequence shown here is derived from an EMBL/GenBank/DDBJ whole genome shotgun (WGS) entry which is preliminary data.</text>
</comment>
<sequence>MTAGFSDIRDPLYPVRESRRYYADRLPRIAREVAGNVRDNVPAEHDLDAGDGLEFELEADGQGDEGPGRWAPIGSQKGLPTGPVEDLDPFLRTMEGQSPDGRHRVRDGGDGTRNIGFDLTFSLPKGVSLYVNALEETGRKEAADAIRKDAQDAVMEALDIAHGEGVFVGRRGSARGGTLRREVVSGVPATLWHHKTSRSNDDAKQARGDPQEHIHVYIPNVSKRIDGTFGALERAPIAAAKMMVGALFRTELSSRLASRGLALREEGRGQFDVDIARQVTEAFSTRRRKILDVVEAETGERRTDGRRARLAAKVAIDTRGSKEKLPPLPEMKKEWTGRLSKRGVAWSDIVREAERGPVVARPALGRDAGRQVLAKLDRGVLEKQDVIAAVAANACADGSLNAREALKQAKEMMRALPRLDRGRKAKAMGSPVAAERELRILQDSIGRRNEPSRLTAADARKAAVRLDDMLEGTHGPGVRATDRQRDDLKRLVSGAGGVQVLAGPSGSGKTDVLAAAAQAHRDAGYRVTAVATSWNAAEYLADRAGLRDARALQGFAGDLSAGRFSLRKDDVVVVDDAGSASVEDLGTLLSHASRVGAKVILCGDERRSPEKGNLGAGFRTIVEAAWADLAARDQRMEPGLRRTAVDLSAGRVTRCLERLIDAGKVEAVREPHAALERAAKQAVDWILRDVRTGRPEKEACRESLAICRTHADARRVAGDIRARLQDAGIVGREEIGIRACGGEVGRYQVEHELKVARGDRLALLEQLPGKGLLNGDVLLVRGAARDADGVAFLDVYVERDGRRMSIVEDDLAVGNRPLRMQYAAAVSATAARAMSADRVVVAADRLVDREKAVAALGRHRVECRVVVALDRSAAADLSTKDGKQDALRAWAGECQRKADRMNIADHLTRSQVLTWIRKGEIAAMPGLKGPSLEDRAGEGAFTRQDAARIRMAAENVRRLGAHDAAALVDADRRLANAAHLLRAADQDREVALERPAAPGKPREEQQRAVDAEQARQVGERLREMALQRERERDRGPSM</sequence>
<feature type="region of interest" description="Disordered" evidence="1">
    <location>
        <begin position="60"/>
        <end position="83"/>
    </location>
</feature>
<dbReference type="InterPro" id="IPR003593">
    <property type="entry name" value="AAA+_ATPase"/>
</dbReference>
<evidence type="ECO:0000256" key="1">
    <source>
        <dbReference type="SAM" id="MobiDB-lite"/>
    </source>
</evidence>
<dbReference type="Pfam" id="PF08751">
    <property type="entry name" value="TrwC"/>
    <property type="match status" value="1"/>
</dbReference>
<evidence type="ECO:0000313" key="3">
    <source>
        <dbReference type="EMBL" id="OYQ36819.1"/>
    </source>
</evidence>
<organism evidence="3 4">
    <name type="scientific">Niveispirillum lacus</name>
    <dbReference type="NCBI Taxonomy" id="1981099"/>
    <lineage>
        <taxon>Bacteria</taxon>
        <taxon>Pseudomonadati</taxon>
        <taxon>Pseudomonadota</taxon>
        <taxon>Alphaproteobacteria</taxon>
        <taxon>Rhodospirillales</taxon>
        <taxon>Azospirillaceae</taxon>
        <taxon>Niveispirillum</taxon>
    </lineage>
</organism>
<dbReference type="EMBL" id="NOXU01000020">
    <property type="protein sequence ID" value="OYQ36819.1"/>
    <property type="molecule type" value="Genomic_DNA"/>
</dbReference>
<dbReference type="Gene3D" id="3.40.50.300">
    <property type="entry name" value="P-loop containing nucleotide triphosphate hydrolases"/>
    <property type="match status" value="1"/>
</dbReference>
<proteinExistence type="predicted"/>
<dbReference type="InterPro" id="IPR027417">
    <property type="entry name" value="P-loop_NTPase"/>
</dbReference>
<name>A0A255Z5U9_9PROT</name>
<dbReference type="InterPro" id="IPR014862">
    <property type="entry name" value="TrwC"/>
</dbReference>
<protein>
    <recommendedName>
        <fullName evidence="2">AAA+ ATPase domain-containing protein</fullName>
    </recommendedName>
</protein>
<dbReference type="OrthoDB" id="1826980at2"/>
<evidence type="ECO:0000259" key="2">
    <source>
        <dbReference type="SMART" id="SM00382"/>
    </source>
</evidence>
<dbReference type="SUPFAM" id="SSF52540">
    <property type="entry name" value="P-loop containing nucleoside triphosphate hydrolases"/>
    <property type="match status" value="2"/>
</dbReference>